<organism evidence="7 8">
    <name type="scientific">Seminavis robusta</name>
    <dbReference type="NCBI Taxonomy" id="568900"/>
    <lineage>
        <taxon>Eukaryota</taxon>
        <taxon>Sar</taxon>
        <taxon>Stramenopiles</taxon>
        <taxon>Ochrophyta</taxon>
        <taxon>Bacillariophyta</taxon>
        <taxon>Bacillariophyceae</taxon>
        <taxon>Bacillariophycidae</taxon>
        <taxon>Naviculales</taxon>
        <taxon>Naviculaceae</taxon>
        <taxon>Seminavis</taxon>
    </lineage>
</organism>
<dbReference type="EC" id="2.1.1.37" evidence="1"/>
<dbReference type="GO" id="GO:0003886">
    <property type="term" value="F:DNA (cytosine-5-)-methyltransferase activity"/>
    <property type="evidence" value="ECO:0007669"/>
    <property type="project" value="UniProtKB-EC"/>
</dbReference>
<feature type="region of interest" description="Disordered" evidence="6">
    <location>
        <begin position="650"/>
        <end position="691"/>
    </location>
</feature>
<evidence type="ECO:0000256" key="6">
    <source>
        <dbReference type="SAM" id="MobiDB-lite"/>
    </source>
</evidence>
<dbReference type="GO" id="GO:0005634">
    <property type="term" value="C:nucleus"/>
    <property type="evidence" value="ECO:0007669"/>
    <property type="project" value="TreeGrafter"/>
</dbReference>
<dbReference type="InterPro" id="IPR050390">
    <property type="entry name" value="C5-Methyltransferase"/>
</dbReference>
<dbReference type="SUPFAM" id="SSF53335">
    <property type="entry name" value="S-adenosyl-L-methionine-dependent methyltransferases"/>
    <property type="match status" value="1"/>
</dbReference>
<dbReference type="GO" id="GO:0032259">
    <property type="term" value="P:methylation"/>
    <property type="evidence" value="ECO:0007669"/>
    <property type="project" value="UniProtKB-KW"/>
</dbReference>
<feature type="compositionally biased region" description="Acidic residues" evidence="6">
    <location>
        <begin position="652"/>
        <end position="661"/>
    </location>
</feature>
<feature type="active site" evidence="5">
    <location>
        <position position="391"/>
    </location>
</feature>
<dbReference type="InterPro" id="IPR029063">
    <property type="entry name" value="SAM-dependent_MTases_sf"/>
</dbReference>
<dbReference type="PANTHER" id="PTHR10629">
    <property type="entry name" value="CYTOSINE-SPECIFIC METHYLTRANSFERASE"/>
    <property type="match status" value="1"/>
</dbReference>
<evidence type="ECO:0000256" key="5">
    <source>
        <dbReference type="PROSITE-ProRule" id="PRU01016"/>
    </source>
</evidence>
<evidence type="ECO:0000256" key="2">
    <source>
        <dbReference type="ARBA" id="ARBA00022603"/>
    </source>
</evidence>
<reference evidence="7" key="1">
    <citation type="submission" date="2020-06" db="EMBL/GenBank/DDBJ databases">
        <authorList>
            <consortium name="Plant Systems Biology data submission"/>
        </authorList>
    </citation>
    <scope>NUCLEOTIDE SEQUENCE</scope>
    <source>
        <strain evidence="7">D6</strain>
    </source>
</reference>
<evidence type="ECO:0000313" key="7">
    <source>
        <dbReference type="EMBL" id="CAB9523497.1"/>
    </source>
</evidence>
<protein>
    <recommendedName>
        <fullName evidence="1">DNA (cytosine-5-)-methyltransferase</fullName>
        <ecNumber evidence="1">2.1.1.37</ecNumber>
    </recommendedName>
</protein>
<evidence type="ECO:0000256" key="3">
    <source>
        <dbReference type="ARBA" id="ARBA00022679"/>
    </source>
</evidence>
<evidence type="ECO:0000313" key="8">
    <source>
        <dbReference type="Proteomes" id="UP001153069"/>
    </source>
</evidence>
<dbReference type="InterPro" id="IPR001525">
    <property type="entry name" value="C5_MeTfrase"/>
</dbReference>
<keyword evidence="3 5" id="KW-0808">Transferase</keyword>
<name>A0A9N8HSB8_9STRA</name>
<dbReference type="PANTHER" id="PTHR10629:SF52">
    <property type="entry name" value="DNA (CYTOSINE-5)-METHYLTRANSFERASE 1"/>
    <property type="match status" value="1"/>
</dbReference>
<comment type="caution">
    <text evidence="7">The sequence shown here is derived from an EMBL/GenBank/DDBJ whole genome shotgun (WGS) entry which is preliminary data.</text>
</comment>
<keyword evidence="8" id="KW-1185">Reference proteome</keyword>
<keyword evidence="4 5" id="KW-0949">S-adenosyl-L-methionine</keyword>
<evidence type="ECO:0000256" key="4">
    <source>
        <dbReference type="ARBA" id="ARBA00022691"/>
    </source>
</evidence>
<keyword evidence="2 5" id="KW-0489">Methyltransferase</keyword>
<proteinExistence type="inferred from homology"/>
<dbReference type="Proteomes" id="UP001153069">
    <property type="component" value="Unassembled WGS sequence"/>
</dbReference>
<comment type="similarity">
    <text evidence="5">Belongs to the class I-like SAM-binding methyltransferase superfamily. C5-methyltransferase family.</text>
</comment>
<feature type="compositionally biased region" description="Basic and acidic residues" evidence="6">
    <location>
        <begin position="662"/>
        <end position="674"/>
    </location>
</feature>
<gene>
    <name evidence="7" type="ORF">SEMRO_1424_G271440.1</name>
</gene>
<dbReference type="PROSITE" id="PS51679">
    <property type="entry name" value="SAM_MT_C5"/>
    <property type="match status" value="1"/>
</dbReference>
<dbReference type="GO" id="GO:0044027">
    <property type="term" value="P:negative regulation of gene expression via chromosomal CpG island methylation"/>
    <property type="evidence" value="ECO:0007669"/>
    <property type="project" value="TreeGrafter"/>
</dbReference>
<dbReference type="PRINTS" id="PR00105">
    <property type="entry name" value="C5METTRFRASE"/>
</dbReference>
<dbReference type="GO" id="GO:0003677">
    <property type="term" value="F:DNA binding"/>
    <property type="evidence" value="ECO:0007669"/>
    <property type="project" value="TreeGrafter"/>
</dbReference>
<dbReference type="AlphaFoldDB" id="A0A9N8HSB8"/>
<dbReference type="Gene3D" id="3.90.120.10">
    <property type="entry name" value="DNA Methylase, subunit A, domain 2"/>
    <property type="match status" value="1"/>
</dbReference>
<dbReference type="OrthoDB" id="48846at2759"/>
<evidence type="ECO:0000256" key="1">
    <source>
        <dbReference type="ARBA" id="ARBA00011975"/>
    </source>
</evidence>
<dbReference type="Gene3D" id="3.40.50.150">
    <property type="entry name" value="Vaccinia Virus protein VP39"/>
    <property type="match status" value="1"/>
</dbReference>
<sequence>MAAPEKIFKEIVDQLPEPDQHVLLREHKITNLAKLMEKKMEFEQFQVEGVFDAVQEFLAVVCQYLSSLDDEVGAFSWEGYEKFCECDDTSGDYQLDLAAEEIQKKKESSNEESDPKGLDLTAEERKQLQDQMENQPLTMMIRGFSQRTLQFETEDKTMKAAEDKSDKLQVAFNGSVYDVNKCYHYQQPKGKVVVVGIRKFTRNGKKAIVALVVQFQDTIMGPGLEEEPPIGVQATYDEDQTGVPAYVQVRLKPGFERIVPLSSLKPCSKPSEMPELLYEPQQISQSPHNFGFVYENNGKNRGRERQGDIGFVDLFAGAGGFHQGFMQAGGFKGIAAVDDWDVACETLAKNNPETKVFCQKVEDFLEESGPTPVEFEKRHGKALASTCAPSCQSFSGINRDVDHNGEKDLYRKNLSLKFVDAMKRSGTLVSVFENVEGMWRRPNVYFLKKIVIDLIRLGYQARVRLYRAHVFGDAQARPRLIIIAAKKFVEMPNVIETHGPGKHPYVTVGNAFKALDLALEDVEKSPGTLKPIPNLKGANLDHPDKEADILKADKPAGTIRGKGCAWHPTKNRANTVREAATLQSFHYQYKFEGTVTEQYRQVGNAVPGRMARAIAMAIKESLRFVYDEEESESFEAQVQRAETTEKMVVDLTADDNDEEEKKEEATDMKKKSVAGDDTPMEDAVAMENADS</sequence>
<dbReference type="Pfam" id="PF00145">
    <property type="entry name" value="DNA_methylase"/>
    <property type="match status" value="2"/>
</dbReference>
<dbReference type="EMBL" id="CAICTM010001422">
    <property type="protein sequence ID" value="CAB9523497.1"/>
    <property type="molecule type" value="Genomic_DNA"/>
</dbReference>
<accession>A0A9N8HSB8</accession>